<accession>A0A2T2NDD6</accession>
<dbReference type="SUPFAM" id="SSF50447">
    <property type="entry name" value="Translation proteins"/>
    <property type="match status" value="1"/>
</dbReference>
<evidence type="ECO:0000256" key="7">
    <source>
        <dbReference type="ARBA" id="ARBA00022833"/>
    </source>
</evidence>
<feature type="binding site" evidence="15">
    <location>
        <position position="817"/>
    </location>
    <ligand>
        <name>Zn(2+)</name>
        <dbReference type="ChEBI" id="CHEBI:29105"/>
    </ligand>
</feature>
<evidence type="ECO:0000256" key="3">
    <source>
        <dbReference type="ARBA" id="ARBA00022555"/>
    </source>
</evidence>
<comment type="domain">
    <text evidence="15">Consists of three domains; the N-terminal catalytic domain, the editing domain and the C-terminal C-Ala domain. The editing domain removes incorrectly charged amino acids, while the C-Ala domain, along with tRNA(Ala), serves as a bridge to cooperatively bring together the editing and aminoacylation centers thus stimulating deacylation of misacylated tRNAs.</text>
</comment>
<keyword evidence="2 15" id="KW-0963">Cytoplasm</keyword>
<dbReference type="Gene3D" id="2.40.30.130">
    <property type="match status" value="1"/>
</dbReference>
<dbReference type="FunFam" id="2.40.30.130:FF:000004">
    <property type="entry name" value="Alanine--tRNA ligase"/>
    <property type="match status" value="1"/>
</dbReference>
<dbReference type="AlphaFoldDB" id="A0A2T2NDD6"/>
<dbReference type="SUPFAM" id="SSF55186">
    <property type="entry name" value="ThrRS/AlaRS common domain"/>
    <property type="match status" value="1"/>
</dbReference>
<organism evidence="18 19">
    <name type="scientific">Corynespora cassiicola Philippines</name>
    <dbReference type="NCBI Taxonomy" id="1448308"/>
    <lineage>
        <taxon>Eukaryota</taxon>
        <taxon>Fungi</taxon>
        <taxon>Dikarya</taxon>
        <taxon>Ascomycota</taxon>
        <taxon>Pezizomycotina</taxon>
        <taxon>Dothideomycetes</taxon>
        <taxon>Pleosporomycetidae</taxon>
        <taxon>Pleosporales</taxon>
        <taxon>Corynesporascaceae</taxon>
        <taxon>Corynespora</taxon>
    </lineage>
</organism>
<proteinExistence type="inferred from homology"/>
<dbReference type="InterPro" id="IPR050058">
    <property type="entry name" value="Ala-tRNA_ligase"/>
</dbReference>
<dbReference type="SUPFAM" id="SSF101353">
    <property type="entry name" value="Putative anticodon-binding domain of alanyl-tRNA synthetase (AlaRS)"/>
    <property type="match status" value="1"/>
</dbReference>
<dbReference type="GO" id="GO:0000049">
    <property type="term" value="F:tRNA binding"/>
    <property type="evidence" value="ECO:0007669"/>
    <property type="project" value="UniProtKB-KW"/>
</dbReference>
<feature type="domain" description="Alanyl-transfer RNA synthetases family profile" evidence="17">
    <location>
        <begin position="102"/>
        <end position="860"/>
    </location>
</feature>
<feature type="binding site" evidence="15">
    <location>
        <position position="702"/>
    </location>
    <ligand>
        <name>Zn(2+)</name>
        <dbReference type="ChEBI" id="CHEBI:29105"/>
    </ligand>
</feature>
<evidence type="ECO:0000256" key="16">
    <source>
        <dbReference type="SAM" id="MobiDB-lite"/>
    </source>
</evidence>
<evidence type="ECO:0000256" key="11">
    <source>
        <dbReference type="ARBA" id="ARBA00023128"/>
    </source>
</evidence>
<sequence>MQLLHRTAAPLSHGRPALRLRAPRPLLAPAASTTARLYYCSRHRFFSATTSAASPPPPASSALAATRPLARPSRPHPSAARGLRSSSSSSPAMSLVDEKHEWGAVRVRDTFLSYFKDRGHTFVPSSSVVPLSDPTLLFTNAGMNQYKSIFLGTVDPASDFAQLKRAVNSQKCIRAGGKHNDLDDVGKDSYHHTFFEMLGNWSFGDYFKKEAITFSWELLTKVYGIDPQRLYVTYFEGADGLDPDTEARDLWKSVGVPEDHILTGDMKDNFWEMGDQGPCGPCSEIHYDLREPVDGKYRNASSLVNEDDPEVIEIWNNVFIQYNREPDKSLRPLPNKHVDTGMGFERLVSVLQKKKSNYDTDVFTPLFKKIQEITGAREYRGKFGAEDPDGIDTAYRVVADHVRTLTFAIADGGVPNNVGRGYVVRRVLRRGARYARKYFETEIGDFFSKIVPGLVEQMGDMFPEIRKKESDIKEILDEEEKSFAKSLDRGEVMFEKYAQKAKVKGSNDLPGDDVWRLYDTYGFPVDLTRLMAEERGLNINDKEVEEAQEKAREASKGDKKATAALVKLDVHDLGALENMPEVPKTDDFAKFGRENITATIKAIYHNKKFLKSTSEVPEGEQFGVLLDKTNFYAEQGGQEYDTGKLLIDGEAEIGIDNVQVYAGYVLHTGYLKYGELNVGSQVIAEYDELRRHPIRSNHTGTHVLNYALREVLGNEIDQKGSLVAPEKLRFDFSHKSGIADAELAKVEKISTDYIRQNSEVFAKDVPLATAREIRGVRAVFGETYPDPVRVVSVGVPVEELLKDVKNADWEKVSVEFCGGTHVKQTGEIKELVILEESGIAKGIRRIVAVTGQEAYDVQRVASEFAEQLGRLEKLKFGPEKEAEAKKLQLALNQLTISALTKNQFRDRFAKIQKSILDEQKAAAKADNKRVLDAVTDFFKQNEDAKVLVQKVDWSSNVNKAISETIKTISGPKSTLKDKSVYLFSANPEEGKVVHGCYVSEPFKAQGADGPKWAQTVTPIIGGKAGGKAGAPTAIGQGTNADKVDAGVEEARKWIESFKI</sequence>
<evidence type="ECO:0000256" key="9">
    <source>
        <dbReference type="ARBA" id="ARBA00022884"/>
    </source>
</evidence>
<dbReference type="InterPro" id="IPR002318">
    <property type="entry name" value="Ala-tRNA-lgiase_IIc"/>
</dbReference>
<dbReference type="Proteomes" id="UP000240883">
    <property type="component" value="Unassembled WGS sequence"/>
</dbReference>
<keyword evidence="3 15" id="KW-0820">tRNA-binding</keyword>
<evidence type="ECO:0000313" key="18">
    <source>
        <dbReference type="EMBL" id="PSN63443.1"/>
    </source>
</evidence>
<dbReference type="PANTHER" id="PTHR11777">
    <property type="entry name" value="ALANYL-TRNA SYNTHETASE"/>
    <property type="match status" value="1"/>
</dbReference>
<dbReference type="Pfam" id="PF07973">
    <property type="entry name" value="tRNA_SAD"/>
    <property type="match status" value="1"/>
</dbReference>
<dbReference type="OrthoDB" id="2423964at2759"/>
<keyword evidence="6 15" id="KW-0547">Nucleotide-binding</keyword>
<dbReference type="EC" id="6.1.1.7" evidence="15"/>
<evidence type="ECO:0000256" key="2">
    <source>
        <dbReference type="ARBA" id="ARBA00022490"/>
    </source>
</evidence>
<keyword evidence="10 15" id="KW-0648">Protein biosynthesis</keyword>
<name>A0A2T2NDD6_CORCC</name>
<dbReference type="PANTHER" id="PTHR11777:SF9">
    <property type="entry name" value="ALANINE--TRNA LIGASE, CYTOPLASMIC"/>
    <property type="match status" value="1"/>
</dbReference>
<evidence type="ECO:0000256" key="15">
    <source>
        <dbReference type="HAMAP-Rule" id="MF_03133"/>
    </source>
</evidence>
<keyword evidence="11 15" id="KW-0496">Mitochondrion</keyword>
<keyword evidence="12 15" id="KW-0030">Aminoacyl-tRNA synthetase</keyword>
<dbReference type="PROSITE" id="PS50860">
    <property type="entry name" value="AA_TRNA_LIGASE_II_ALA"/>
    <property type="match status" value="1"/>
</dbReference>
<comment type="subcellular location">
    <subcellularLocation>
        <location evidence="15">Mitochondrion</location>
    </subcellularLocation>
    <subcellularLocation>
        <location evidence="15">Cytoplasm</location>
    </subcellularLocation>
</comment>
<comment type="function">
    <text evidence="14 15">Catalyzes the attachment of alanine to tRNA(Ala) in a two-step reaction: alanine is first activated by ATP to form Ala-AMP and then transferred to the acceptor end of tRNA(Ala). Also edits incorrectly charged tRNA(Ala) via its editing domain.</text>
</comment>
<comment type="subunit">
    <text evidence="15">Monomer.</text>
</comment>
<evidence type="ECO:0000256" key="4">
    <source>
        <dbReference type="ARBA" id="ARBA00022598"/>
    </source>
</evidence>
<evidence type="ECO:0000256" key="14">
    <source>
        <dbReference type="ARBA" id="ARBA00055137"/>
    </source>
</evidence>
<dbReference type="FunFam" id="3.30.930.10:FF:000011">
    <property type="entry name" value="Alanine--tRNA ligase, cytoplasmic"/>
    <property type="match status" value="1"/>
</dbReference>
<dbReference type="GO" id="GO:0005739">
    <property type="term" value="C:mitochondrion"/>
    <property type="evidence" value="ECO:0007669"/>
    <property type="project" value="UniProtKB-SubCell"/>
</dbReference>
<keyword evidence="5 15" id="KW-0479">Metal-binding</keyword>
<protein>
    <recommendedName>
        <fullName evidence="15">Alanine--tRNA ligase</fullName>
        <ecNumber evidence="15">6.1.1.7</ecNumber>
    </recommendedName>
    <alternativeName>
        <fullName evidence="15">Alanyl-tRNA synthetase</fullName>
        <shortName evidence="15">AlaRS</shortName>
    </alternativeName>
</protein>
<keyword evidence="8 15" id="KW-0067">ATP-binding</keyword>
<dbReference type="FunFam" id="3.10.310.40:FF:000003">
    <property type="entry name" value="Alanine--tRNA ligase"/>
    <property type="match status" value="1"/>
</dbReference>
<dbReference type="Gene3D" id="3.30.930.10">
    <property type="entry name" value="Bira Bifunctional Protein, Domain 2"/>
    <property type="match status" value="1"/>
</dbReference>
<evidence type="ECO:0000256" key="13">
    <source>
        <dbReference type="ARBA" id="ARBA00048300"/>
    </source>
</evidence>
<gene>
    <name evidence="15" type="primary">ALA1</name>
    <name evidence="18" type="ORF">BS50DRAFT_577182</name>
</gene>
<keyword evidence="19" id="KW-1185">Reference proteome</keyword>
<dbReference type="InterPro" id="IPR018163">
    <property type="entry name" value="Thr/Ala-tRNA-synth_IIc_edit"/>
</dbReference>
<comment type="catalytic activity">
    <reaction evidence="13 15">
        <text>tRNA(Ala) + L-alanine + ATP = L-alanyl-tRNA(Ala) + AMP + diphosphate</text>
        <dbReference type="Rhea" id="RHEA:12540"/>
        <dbReference type="Rhea" id="RHEA-COMP:9657"/>
        <dbReference type="Rhea" id="RHEA-COMP:9923"/>
        <dbReference type="ChEBI" id="CHEBI:30616"/>
        <dbReference type="ChEBI" id="CHEBI:33019"/>
        <dbReference type="ChEBI" id="CHEBI:57972"/>
        <dbReference type="ChEBI" id="CHEBI:78442"/>
        <dbReference type="ChEBI" id="CHEBI:78497"/>
        <dbReference type="ChEBI" id="CHEBI:456215"/>
        <dbReference type="EC" id="6.1.1.7"/>
    </reaction>
</comment>
<keyword evidence="9 15" id="KW-0694">RNA-binding</keyword>
<dbReference type="Pfam" id="PF01411">
    <property type="entry name" value="tRNA-synt_2c"/>
    <property type="match status" value="1"/>
</dbReference>
<dbReference type="Gene3D" id="3.30.980.10">
    <property type="entry name" value="Threonyl-trna Synthetase, Chain A, domain 2"/>
    <property type="match status" value="1"/>
</dbReference>
<evidence type="ECO:0000256" key="5">
    <source>
        <dbReference type="ARBA" id="ARBA00022723"/>
    </source>
</evidence>
<dbReference type="InterPro" id="IPR012947">
    <property type="entry name" value="tRNA_SAD"/>
</dbReference>
<feature type="binding site" evidence="15">
    <location>
        <position position="698"/>
    </location>
    <ligand>
        <name>Zn(2+)</name>
        <dbReference type="ChEBI" id="CHEBI:29105"/>
    </ligand>
</feature>
<dbReference type="FunFam" id="3.30.980.10:FF:000004">
    <property type="entry name" value="Alanine--tRNA ligase, cytoplasmic"/>
    <property type="match status" value="1"/>
</dbReference>
<dbReference type="PRINTS" id="PR00980">
    <property type="entry name" value="TRNASYNTHALA"/>
</dbReference>
<dbReference type="NCBIfam" id="TIGR00344">
    <property type="entry name" value="alaS"/>
    <property type="match status" value="1"/>
</dbReference>
<evidence type="ECO:0000313" key="19">
    <source>
        <dbReference type="Proteomes" id="UP000240883"/>
    </source>
</evidence>
<evidence type="ECO:0000256" key="12">
    <source>
        <dbReference type="ARBA" id="ARBA00023146"/>
    </source>
</evidence>
<comment type="cofactor">
    <cofactor evidence="15">
        <name>Zn(2+)</name>
        <dbReference type="ChEBI" id="CHEBI:29105"/>
    </cofactor>
    <text evidence="15">Binds 1 zinc ion per subunit.</text>
</comment>
<feature type="binding site" evidence="15">
    <location>
        <position position="821"/>
    </location>
    <ligand>
        <name>Zn(2+)</name>
        <dbReference type="ChEBI" id="CHEBI:29105"/>
    </ligand>
</feature>
<dbReference type="GO" id="GO:0008270">
    <property type="term" value="F:zinc ion binding"/>
    <property type="evidence" value="ECO:0007669"/>
    <property type="project" value="UniProtKB-UniRule"/>
</dbReference>
<dbReference type="GO" id="GO:0005524">
    <property type="term" value="F:ATP binding"/>
    <property type="evidence" value="ECO:0007669"/>
    <property type="project" value="UniProtKB-UniRule"/>
</dbReference>
<feature type="compositionally biased region" description="Low complexity" evidence="16">
    <location>
        <begin position="60"/>
        <end position="72"/>
    </location>
</feature>
<dbReference type="InterPro" id="IPR018164">
    <property type="entry name" value="Ala-tRNA-synth_IIc_N"/>
</dbReference>
<dbReference type="SMART" id="SM00863">
    <property type="entry name" value="tRNA_SAD"/>
    <property type="match status" value="1"/>
</dbReference>
<evidence type="ECO:0000256" key="6">
    <source>
        <dbReference type="ARBA" id="ARBA00022741"/>
    </source>
</evidence>
<dbReference type="InterPro" id="IPR023033">
    <property type="entry name" value="Ala_tRNA_ligase_euk/bac"/>
</dbReference>
<dbReference type="GO" id="GO:0070143">
    <property type="term" value="P:mitochondrial alanyl-tRNA aminoacylation"/>
    <property type="evidence" value="ECO:0007669"/>
    <property type="project" value="UniProtKB-UniRule"/>
</dbReference>
<comment type="similarity">
    <text evidence="1">Belongs to the class-II aminoacyl-tRNA synthetase family. Alax-L subfamily.</text>
</comment>
<dbReference type="EMBL" id="KZ678140">
    <property type="protein sequence ID" value="PSN63443.1"/>
    <property type="molecule type" value="Genomic_DNA"/>
</dbReference>
<dbReference type="STRING" id="1448308.A0A2T2NDD6"/>
<dbReference type="CDD" id="cd00673">
    <property type="entry name" value="AlaRS_core"/>
    <property type="match status" value="1"/>
</dbReference>
<evidence type="ECO:0000256" key="10">
    <source>
        <dbReference type="ARBA" id="ARBA00022917"/>
    </source>
</evidence>
<dbReference type="Gene3D" id="3.10.310.40">
    <property type="match status" value="1"/>
</dbReference>
<dbReference type="InterPro" id="IPR059090">
    <property type="entry name" value="ALA1_helical"/>
</dbReference>
<feature type="region of interest" description="Disordered" evidence="16">
    <location>
        <begin position="49"/>
        <end position="94"/>
    </location>
</feature>
<keyword evidence="4 15" id="KW-0436">Ligase</keyword>
<evidence type="ECO:0000256" key="1">
    <source>
        <dbReference type="ARBA" id="ARBA00008429"/>
    </source>
</evidence>
<dbReference type="SUPFAM" id="SSF55681">
    <property type="entry name" value="Class II aaRS and biotin synthetases"/>
    <property type="match status" value="1"/>
</dbReference>
<evidence type="ECO:0000259" key="17">
    <source>
        <dbReference type="PROSITE" id="PS50860"/>
    </source>
</evidence>
<keyword evidence="7 15" id="KW-0862">Zinc</keyword>
<dbReference type="GO" id="GO:0002161">
    <property type="term" value="F:aminoacyl-tRNA deacylase activity"/>
    <property type="evidence" value="ECO:0007669"/>
    <property type="project" value="TreeGrafter"/>
</dbReference>
<dbReference type="Pfam" id="PF26023">
    <property type="entry name" value="ALA1"/>
    <property type="match status" value="1"/>
</dbReference>
<dbReference type="InterPro" id="IPR009000">
    <property type="entry name" value="Transl_B-barrel_sf"/>
</dbReference>
<evidence type="ECO:0000256" key="8">
    <source>
        <dbReference type="ARBA" id="ARBA00022840"/>
    </source>
</evidence>
<dbReference type="InterPro" id="IPR018165">
    <property type="entry name" value="Ala-tRNA-synth_IIc_core"/>
</dbReference>
<dbReference type="InterPro" id="IPR018162">
    <property type="entry name" value="Ala-tRNA-ligase_IIc_anticod-bd"/>
</dbReference>
<dbReference type="HAMAP" id="MF_00036_B">
    <property type="entry name" value="Ala_tRNA_synth_B"/>
    <property type="match status" value="1"/>
</dbReference>
<dbReference type="GO" id="GO:0004813">
    <property type="term" value="F:alanine-tRNA ligase activity"/>
    <property type="evidence" value="ECO:0007669"/>
    <property type="project" value="UniProtKB-UniRule"/>
</dbReference>
<dbReference type="InterPro" id="IPR045864">
    <property type="entry name" value="aa-tRNA-synth_II/BPL/LPL"/>
</dbReference>
<reference evidence="18 19" key="1">
    <citation type="journal article" date="2018" name="Front. Microbiol.">
        <title>Genome-Wide Analysis of Corynespora cassiicola Leaf Fall Disease Putative Effectors.</title>
        <authorList>
            <person name="Lopez D."/>
            <person name="Ribeiro S."/>
            <person name="Label P."/>
            <person name="Fumanal B."/>
            <person name="Venisse J.S."/>
            <person name="Kohler A."/>
            <person name="de Oliveira R.R."/>
            <person name="Labutti K."/>
            <person name="Lipzen A."/>
            <person name="Lail K."/>
            <person name="Bauer D."/>
            <person name="Ohm R.A."/>
            <person name="Barry K.W."/>
            <person name="Spatafora J."/>
            <person name="Grigoriev I.V."/>
            <person name="Martin F.M."/>
            <person name="Pujade-Renaud V."/>
        </authorList>
    </citation>
    <scope>NUCLEOTIDE SEQUENCE [LARGE SCALE GENOMIC DNA]</scope>
    <source>
        <strain evidence="18 19">Philippines</strain>
    </source>
</reference>